<feature type="non-terminal residue" evidence="2">
    <location>
        <position position="98"/>
    </location>
</feature>
<feature type="compositionally biased region" description="Gly residues" evidence="1">
    <location>
        <begin position="1"/>
        <end position="10"/>
    </location>
</feature>
<protein>
    <submittedName>
        <fullName evidence="2">Cytochrome c dependent nitric oxide reductase</fullName>
    </submittedName>
</protein>
<evidence type="ECO:0000256" key="1">
    <source>
        <dbReference type="SAM" id="MobiDB-lite"/>
    </source>
</evidence>
<feature type="non-terminal residue" evidence="2">
    <location>
        <position position="1"/>
    </location>
</feature>
<proteinExistence type="predicted"/>
<feature type="region of interest" description="Disordered" evidence="1">
    <location>
        <begin position="74"/>
        <end position="98"/>
    </location>
</feature>
<dbReference type="EMBL" id="FN600630">
    <property type="protein sequence ID" value="CBI70306.1"/>
    <property type="molecule type" value="Genomic_DNA"/>
</dbReference>
<accession>D6CH92</accession>
<sequence>RLGSDHGLGAGLPDDQAQRHRPRGGREVALCHHRAGAVLRHPRDRSSLLLDRRARLLAVDRLAVLHPRGRALLHHGDLHHADDVEGRTQAPQPRRAPV</sequence>
<organism evidence="2">
    <name type="scientific">Bradyrhizobium sp. GSM-406</name>
    <dbReference type="NCBI Taxonomy" id="698990"/>
    <lineage>
        <taxon>Bacteria</taxon>
        <taxon>Pseudomonadati</taxon>
        <taxon>Pseudomonadota</taxon>
        <taxon>Alphaproteobacteria</taxon>
        <taxon>Hyphomicrobiales</taxon>
        <taxon>Nitrobacteraceae</taxon>
        <taxon>Bradyrhizobium</taxon>
    </lineage>
</organism>
<feature type="region of interest" description="Disordered" evidence="1">
    <location>
        <begin position="1"/>
        <end position="25"/>
    </location>
</feature>
<evidence type="ECO:0000313" key="2">
    <source>
        <dbReference type="EMBL" id="CBI70306.1"/>
    </source>
</evidence>
<feature type="compositionally biased region" description="Basic and acidic residues" evidence="1">
    <location>
        <begin position="74"/>
        <end position="86"/>
    </location>
</feature>
<dbReference type="AlphaFoldDB" id="D6CH92"/>
<reference evidence="2" key="1">
    <citation type="journal article" date="2010" name="Syst. Appl. Microbiol.">
        <title>Isolation, genetic and functional characterization of novel soil nirK-type denitrifiers.</title>
        <authorList>
            <person name="Falk S."/>
            <person name="Liu B."/>
            <person name="Braker G."/>
        </authorList>
    </citation>
    <scope>NUCLEOTIDE SEQUENCE</scope>
    <source>
        <strain evidence="2">GSM-406</strain>
    </source>
</reference>
<name>D6CH92_9BRAD</name>
<gene>
    <name evidence="2" type="primary">cnorB</name>
</gene>